<keyword evidence="2" id="KW-1185">Reference proteome</keyword>
<proteinExistence type="predicted"/>
<dbReference type="InterPro" id="IPR032716">
    <property type="entry name" value="ACC_epsilon"/>
</dbReference>
<accession>A0ABW2HS73</accession>
<evidence type="ECO:0000313" key="1">
    <source>
        <dbReference type="EMBL" id="MFC7275689.1"/>
    </source>
</evidence>
<evidence type="ECO:0000313" key="2">
    <source>
        <dbReference type="Proteomes" id="UP001596548"/>
    </source>
</evidence>
<reference evidence="2" key="1">
    <citation type="journal article" date="2019" name="Int. J. Syst. Evol. Microbiol.">
        <title>The Global Catalogue of Microorganisms (GCM) 10K type strain sequencing project: providing services to taxonomists for standard genome sequencing and annotation.</title>
        <authorList>
            <consortium name="The Broad Institute Genomics Platform"/>
            <consortium name="The Broad Institute Genome Sequencing Center for Infectious Disease"/>
            <person name="Wu L."/>
            <person name="Ma J."/>
        </authorList>
    </citation>
    <scope>NUCLEOTIDE SEQUENCE [LARGE SCALE GENOMIC DNA]</scope>
    <source>
        <strain evidence="2">XZYJT-10</strain>
    </source>
</reference>
<organism evidence="1 2">
    <name type="scientific">Paractinoplanes rhizophilus</name>
    <dbReference type="NCBI Taxonomy" id="1416877"/>
    <lineage>
        <taxon>Bacteria</taxon>
        <taxon>Bacillati</taxon>
        <taxon>Actinomycetota</taxon>
        <taxon>Actinomycetes</taxon>
        <taxon>Micromonosporales</taxon>
        <taxon>Micromonosporaceae</taxon>
        <taxon>Paractinoplanes</taxon>
    </lineage>
</organism>
<dbReference type="RefSeq" id="WP_378969079.1">
    <property type="nucleotide sequence ID" value="NZ_JBHTBJ010000010.1"/>
</dbReference>
<protein>
    <submittedName>
        <fullName evidence="1">Acyl-CoA carboxylase epsilon subunit</fullName>
    </submittedName>
</protein>
<name>A0ABW2HS73_9ACTN</name>
<comment type="caution">
    <text evidence="1">The sequence shown here is derived from an EMBL/GenBank/DDBJ whole genome shotgun (WGS) entry which is preliminary data.</text>
</comment>
<dbReference type="EMBL" id="JBHTBJ010000010">
    <property type="protein sequence ID" value="MFC7275689.1"/>
    <property type="molecule type" value="Genomic_DNA"/>
</dbReference>
<dbReference type="Proteomes" id="UP001596548">
    <property type="component" value="Unassembled WGS sequence"/>
</dbReference>
<sequence>MDAEPLVSVVRGTPTDQELAALAAIFAIRSTAMDATSRPAARSAWTMSARPSMGPLSWRHSALPR</sequence>
<dbReference type="Pfam" id="PF13822">
    <property type="entry name" value="ACC_epsilon"/>
    <property type="match status" value="1"/>
</dbReference>
<gene>
    <name evidence="1" type="ORF">ACFQS1_17000</name>
</gene>